<accession>A0A7X6KXQ6</accession>
<dbReference type="SUPFAM" id="SSF53850">
    <property type="entry name" value="Periplasmic binding protein-like II"/>
    <property type="match status" value="1"/>
</dbReference>
<evidence type="ECO:0000259" key="2">
    <source>
        <dbReference type="Pfam" id="PF14503"/>
    </source>
</evidence>
<dbReference type="Pfam" id="PF14503">
    <property type="entry name" value="YhfZ_C"/>
    <property type="match status" value="1"/>
</dbReference>
<dbReference type="Proteomes" id="UP000581206">
    <property type="component" value="Unassembled WGS sequence"/>
</dbReference>
<keyword evidence="4" id="KW-1185">Reference proteome</keyword>
<proteinExistence type="predicted"/>
<dbReference type="Gene3D" id="1.10.10.10">
    <property type="entry name" value="Winged helix-like DNA-binding domain superfamily/Winged helix DNA-binding domain"/>
    <property type="match status" value="1"/>
</dbReference>
<gene>
    <name evidence="3" type="ORF">HGA03_14910</name>
</gene>
<sequence>MGTDLAPFMSRNGLAAMQLARRLLGLPVGAQLPLVRDMAAELSYGNGTIQSGLELLEQSGAIATRSRGRLGTFLESADRAMLWELGGLGTLSVAMPLPYSRRYEGLASGLRCALDELGVPLSLSYMRGSAERVATVVEGRVDVAVVSGLAFDVLSTEAPLVALADLGPRTYVSDHGLLLAEGRDRDQPGLRVAVDPASADQVQLVRQLFGGRDDVRYVETSYNQLDQAFQRGEVDATVWNLDEIDQHLTAAVTAEPLTTDPDGPTRSTHAVLAAREGTERVPAALVAAVDLDLVRAVTDDVLHGRRVPAY</sequence>
<dbReference type="InterPro" id="IPR036388">
    <property type="entry name" value="WH-like_DNA-bd_sf"/>
</dbReference>
<feature type="domain" description="YhfZ helix-turn-helix" evidence="1">
    <location>
        <begin position="28"/>
        <end position="74"/>
    </location>
</feature>
<name>A0A7X6KXQ6_9CELL</name>
<dbReference type="InterPro" id="IPR041444">
    <property type="entry name" value="HTH_41"/>
</dbReference>
<comment type="caution">
    <text evidence="3">The sequence shown here is derived from an EMBL/GenBank/DDBJ whole genome shotgun (WGS) entry which is preliminary data.</text>
</comment>
<organism evidence="3 4">
    <name type="scientific">Cellulomonas denverensis</name>
    <dbReference type="NCBI Taxonomy" id="264297"/>
    <lineage>
        <taxon>Bacteria</taxon>
        <taxon>Bacillati</taxon>
        <taxon>Actinomycetota</taxon>
        <taxon>Actinomycetes</taxon>
        <taxon>Micrococcales</taxon>
        <taxon>Cellulomonadaceae</taxon>
        <taxon>Cellulomonas</taxon>
    </lineage>
</organism>
<evidence type="ECO:0000313" key="3">
    <source>
        <dbReference type="EMBL" id="NKY23959.1"/>
    </source>
</evidence>
<dbReference type="AlphaFoldDB" id="A0A7X6KXQ6"/>
<reference evidence="3 4" key="1">
    <citation type="submission" date="2020-04" db="EMBL/GenBank/DDBJ databases">
        <title>MicrobeNet Type strains.</title>
        <authorList>
            <person name="Nicholson A.C."/>
        </authorList>
    </citation>
    <scope>NUCLEOTIDE SEQUENCE [LARGE SCALE GENOMIC DNA]</scope>
    <source>
        <strain evidence="3 4">ATCC BAA-788</strain>
    </source>
</reference>
<dbReference type="EMBL" id="JAAXOX010000010">
    <property type="protein sequence ID" value="NKY23959.1"/>
    <property type="molecule type" value="Genomic_DNA"/>
</dbReference>
<evidence type="ECO:0000313" key="4">
    <source>
        <dbReference type="Proteomes" id="UP000581206"/>
    </source>
</evidence>
<dbReference type="RefSeq" id="WP_168631085.1">
    <property type="nucleotide sequence ID" value="NZ_BONL01000005.1"/>
</dbReference>
<evidence type="ECO:0000259" key="1">
    <source>
        <dbReference type="Pfam" id="PF14502"/>
    </source>
</evidence>
<dbReference type="Gene3D" id="3.40.190.10">
    <property type="entry name" value="Periplasmic binding protein-like II"/>
    <property type="match status" value="2"/>
</dbReference>
<feature type="domain" description="Uncharacterised protein YhfZ C-terminal" evidence="2">
    <location>
        <begin position="78"/>
        <end position="310"/>
    </location>
</feature>
<dbReference type="InterPro" id="IPR032791">
    <property type="entry name" value="YhfZ_C"/>
</dbReference>
<protein>
    <submittedName>
        <fullName evidence="3">GntR family transcriptional regulator</fullName>
    </submittedName>
</protein>
<dbReference type="Pfam" id="PF14502">
    <property type="entry name" value="HTH_41"/>
    <property type="match status" value="1"/>
</dbReference>
<dbReference type="NCBIfam" id="NF041241">
    <property type="entry name" value="YhfZ_full"/>
    <property type="match status" value="1"/>
</dbReference>